<dbReference type="Proteomes" id="UP001164929">
    <property type="component" value="Chromosome 16"/>
</dbReference>
<evidence type="ECO:0000313" key="2">
    <source>
        <dbReference type="EMBL" id="KAJ6968260.1"/>
    </source>
</evidence>
<gene>
    <name evidence="2" type="ORF">NC653_036263</name>
</gene>
<proteinExistence type="predicted"/>
<dbReference type="EMBL" id="JAQIZT010000016">
    <property type="protein sequence ID" value="KAJ6968260.1"/>
    <property type="molecule type" value="Genomic_DNA"/>
</dbReference>
<sequence length="125" mass="14195">MLKGAKEDNEWIQDSAISIGTNKNMKDERESPWPLNTDDRFWPIKTRYATAPPHWAMKMRNSIYLAGIKTASGQQELYGRGLRKEKEKRKLTDKEKHAIISGSSSGEDTERASQPASNSKSERQA</sequence>
<evidence type="ECO:0000313" key="3">
    <source>
        <dbReference type="Proteomes" id="UP001164929"/>
    </source>
</evidence>
<reference evidence="2 3" key="1">
    <citation type="journal article" date="2023" name="Mol. Ecol. Resour.">
        <title>Chromosome-level genome assembly of a triploid poplar Populus alba 'Berolinensis'.</title>
        <authorList>
            <person name="Chen S."/>
            <person name="Yu Y."/>
            <person name="Wang X."/>
            <person name="Wang S."/>
            <person name="Zhang T."/>
            <person name="Zhou Y."/>
            <person name="He R."/>
            <person name="Meng N."/>
            <person name="Wang Y."/>
            <person name="Liu W."/>
            <person name="Liu Z."/>
            <person name="Liu J."/>
            <person name="Guo Q."/>
            <person name="Huang H."/>
            <person name="Sederoff R.R."/>
            <person name="Wang G."/>
            <person name="Qu G."/>
            <person name="Chen S."/>
        </authorList>
    </citation>
    <scope>NUCLEOTIDE SEQUENCE [LARGE SCALE GENOMIC DNA]</scope>
    <source>
        <strain evidence="2">SC-2020</strain>
    </source>
</reference>
<name>A0AAD6LJM7_9ROSI</name>
<feature type="region of interest" description="Disordered" evidence="1">
    <location>
        <begin position="79"/>
        <end position="125"/>
    </location>
</feature>
<evidence type="ECO:0000256" key="1">
    <source>
        <dbReference type="SAM" id="MobiDB-lite"/>
    </source>
</evidence>
<protein>
    <submittedName>
        <fullName evidence="2">Uncharacterized protein</fullName>
    </submittedName>
</protein>
<feature type="compositionally biased region" description="Basic and acidic residues" evidence="1">
    <location>
        <begin position="82"/>
        <end position="98"/>
    </location>
</feature>
<organism evidence="2 3">
    <name type="scientific">Populus alba x Populus x berolinensis</name>
    <dbReference type="NCBI Taxonomy" id="444605"/>
    <lineage>
        <taxon>Eukaryota</taxon>
        <taxon>Viridiplantae</taxon>
        <taxon>Streptophyta</taxon>
        <taxon>Embryophyta</taxon>
        <taxon>Tracheophyta</taxon>
        <taxon>Spermatophyta</taxon>
        <taxon>Magnoliopsida</taxon>
        <taxon>eudicotyledons</taxon>
        <taxon>Gunneridae</taxon>
        <taxon>Pentapetalae</taxon>
        <taxon>rosids</taxon>
        <taxon>fabids</taxon>
        <taxon>Malpighiales</taxon>
        <taxon>Salicaceae</taxon>
        <taxon>Saliceae</taxon>
        <taxon>Populus</taxon>
    </lineage>
</organism>
<comment type="caution">
    <text evidence="2">The sequence shown here is derived from an EMBL/GenBank/DDBJ whole genome shotgun (WGS) entry which is preliminary data.</text>
</comment>
<keyword evidence="3" id="KW-1185">Reference proteome</keyword>
<accession>A0AAD6LJM7</accession>
<feature type="compositionally biased region" description="Polar residues" evidence="1">
    <location>
        <begin position="101"/>
        <end position="119"/>
    </location>
</feature>
<dbReference type="AlphaFoldDB" id="A0AAD6LJM7"/>